<name>A0AAD9DG97_9STRA</name>
<evidence type="ECO:0000313" key="1">
    <source>
        <dbReference type="EMBL" id="KAK1744974.1"/>
    </source>
</evidence>
<proteinExistence type="predicted"/>
<reference evidence="1" key="1">
    <citation type="submission" date="2023-06" db="EMBL/GenBank/DDBJ databases">
        <title>Survivors Of The Sea: Transcriptome response of Skeletonema marinoi to long-term dormancy.</title>
        <authorList>
            <person name="Pinder M.I.M."/>
            <person name="Kourtchenko O."/>
            <person name="Robertson E.K."/>
            <person name="Larsson T."/>
            <person name="Maumus F."/>
            <person name="Osuna-Cruz C.M."/>
            <person name="Vancaester E."/>
            <person name="Stenow R."/>
            <person name="Vandepoele K."/>
            <person name="Ploug H."/>
            <person name="Bruchert V."/>
            <person name="Godhe A."/>
            <person name="Topel M."/>
        </authorList>
    </citation>
    <scope>NUCLEOTIDE SEQUENCE</scope>
    <source>
        <strain evidence="1">R05AC</strain>
    </source>
</reference>
<sequence length="73" mass="8084">MADEAITEEASSSPDLLMELLSSEELSLDTVDLRPSTFASSDIRNVLLPLMTNLSVRVLYLPMDRIDLVCAKQ</sequence>
<dbReference type="Proteomes" id="UP001224775">
    <property type="component" value="Unassembled WGS sequence"/>
</dbReference>
<dbReference type="EMBL" id="JATAAI010000006">
    <property type="protein sequence ID" value="KAK1744974.1"/>
    <property type="molecule type" value="Genomic_DNA"/>
</dbReference>
<organism evidence="1 2">
    <name type="scientific">Skeletonema marinoi</name>
    <dbReference type="NCBI Taxonomy" id="267567"/>
    <lineage>
        <taxon>Eukaryota</taxon>
        <taxon>Sar</taxon>
        <taxon>Stramenopiles</taxon>
        <taxon>Ochrophyta</taxon>
        <taxon>Bacillariophyta</taxon>
        <taxon>Coscinodiscophyceae</taxon>
        <taxon>Thalassiosirophycidae</taxon>
        <taxon>Thalassiosirales</taxon>
        <taxon>Skeletonemataceae</taxon>
        <taxon>Skeletonema</taxon>
        <taxon>Skeletonema marinoi-dohrnii complex</taxon>
    </lineage>
</organism>
<accession>A0AAD9DG97</accession>
<comment type="caution">
    <text evidence="1">The sequence shown here is derived from an EMBL/GenBank/DDBJ whole genome shotgun (WGS) entry which is preliminary data.</text>
</comment>
<evidence type="ECO:0000313" key="2">
    <source>
        <dbReference type="Proteomes" id="UP001224775"/>
    </source>
</evidence>
<dbReference type="AlphaFoldDB" id="A0AAD9DG97"/>
<keyword evidence="2" id="KW-1185">Reference proteome</keyword>
<protein>
    <submittedName>
        <fullName evidence="1">Uncharacterized protein</fullName>
    </submittedName>
</protein>
<gene>
    <name evidence="1" type="ORF">QTG54_004265</name>
</gene>